<accession>A0A2T1DJN0</accession>
<keyword evidence="3" id="KW-1185">Reference proteome</keyword>
<dbReference type="EMBL" id="PVWG01000005">
    <property type="protein sequence ID" value="PSB20634.1"/>
    <property type="molecule type" value="Genomic_DNA"/>
</dbReference>
<keyword evidence="1" id="KW-0472">Membrane</keyword>
<comment type="caution">
    <text evidence="2">The sequence shown here is derived from an EMBL/GenBank/DDBJ whole genome shotgun (WGS) entry which is preliminary data.</text>
</comment>
<sequence>MALLDSQGRLFGKVSILDVGAGLVILMVIFGIFFFPGTSGSIAQTSSPKPIEVDVVVRGLSATDPKSLIKEGDKTNIIVRKQPSGEATLKVVKFLPRNTIVPQPDGSVKALPDPRPEVSFANDMVLTLVSKAQMTKDGPVLGGEKVKVGTTIELDGPAYNFSTSVISVRVEK</sequence>
<reference evidence="2 3" key="2">
    <citation type="submission" date="2018-03" db="EMBL/GenBank/DDBJ databases">
        <title>The ancient ancestry and fast evolution of plastids.</title>
        <authorList>
            <person name="Moore K.R."/>
            <person name="Magnabosco C."/>
            <person name="Momper L."/>
            <person name="Gold D.A."/>
            <person name="Bosak T."/>
            <person name="Fournier G.P."/>
        </authorList>
    </citation>
    <scope>NUCLEOTIDE SEQUENCE [LARGE SCALE GENOMIC DNA]</scope>
    <source>
        <strain evidence="2 3">ULC007</strain>
    </source>
</reference>
<dbReference type="STRING" id="1920490.GCA_001895925_02670"/>
<protein>
    <submittedName>
        <fullName evidence="2">DUF4330 domain-containing protein</fullName>
    </submittedName>
</protein>
<evidence type="ECO:0000256" key="1">
    <source>
        <dbReference type="SAM" id="Phobius"/>
    </source>
</evidence>
<proteinExistence type="predicted"/>
<evidence type="ECO:0000313" key="2">
    <source>
        <dbReference type="EMBL" id="PSB20634.1"/>
    </source>
</evidence>
<dbReference type="Proteomes" id="UP000238634">
    <property type="component" value="Unassembled WGS sequence"/>
</dbReference>
<dbReference type="AlphaFoldDB" id="A0A2T1DJN0"/>
<feature type="transmembrane region" description="Helical" evidence="1">
    <location>
        <begin position="16"/>
        <end position="35"/>
    </location>
</feature>
<dbReference type="InterPro" id="IPR025480">
    <property type="entry name" value="DUF4330"/>
</dbReference>
<gene>
    <name evidence="2" type="ORF">C7B65_06940</name>
</gene>
<organism evidence="2 3">
    <name type="scientific">Phormidesmis priestleyi ULC007</name>
    <dbReference type="NCBI Taxonomy" id="1920490"/>
    <lineage>
        <taxon>Bacteria</taxon>
        <taxon>Bacillati</taxon>
        <taxon>Cyanobacteriota</taxon>
        <taxon>Cyanophyceae</taxon>
        <taxon>Leptolyngbyales</taxon>
        <taxon>Leptolyngbyaceae</taxon>
        <taxon>Phormidesmis</taxon>
    </lineage>
</organism>
<keyword evidence="1" id="KW-0812">Transmembrane</keyword>
<dbReference type="Pfam" id="PF14221">
    <property type="entry name" value="DUF4330"/>
    <property type="match status" value="1"/>
</dbReference>
<name>A0A2T1DJN0_9CYAN</name>
<dbReference type="OrthoDB" id="516203at2"/>
<dbReference type="RefSeq" id="WP_073070101.1">
    <property type="nucleotide sequence ID" value="NZ_MPPI01000005.1"/>
</dbReference>
<evidence type="ECO:0000313" key="3">
    <source>
        <dbReference type="Proteomes" id="UP000238634"/>
    </source>
</evidence>
<reference evidence="2 3" key="1">
    <citation type="submission" date="2018-02" db="EMBL/GenBank/DDBJ databases">
        <authorList>
            <person name="Cohen D.B."/>
            <person name="Kent A.D."/>
        </authorList>
    </citation>
    <scope>NUCLEOTIDE SEQUENCE [LARGE SCALE GENOMIC DNA]</scope>
    <source>
        <strain evidence="2 3">ULC007</strain>
    </source>
</reference>
<keyword evidence="1" id="KW-1133">Transmembrane helix</keyword>